<name>C4IZ71_MAIZE</name>
<feature type="compositionally biased region" description="Polar residues" evidence="1">
    <location>
        <begin position="1"/>
        <end position="11"/>
    </location>
</feature>
<dbReference type="EMBL" id="BT083868">
    <property type="protein sequence ID" value="ACR34221.1"/>
    <property type="molecule type" value="mRNA"/>
</dbReference>
<feature type="compositionally biased region" description="Basic and acidic residues" evidence="1">
    <location>
        <begin position="17"/>
        <end position="49"/>
    </location>
</feature>
<protein>
    <submittedName>
        <fullName evidence="2">Uncharacterized protein</fullName>
    </submittedName>
</protein>
<reference evidence="2" key="2">
    <citation type="submission" date="2012-06" db="EMBL/GenBank/DDBJ databases">
        <authorList>
            <person name="Yu Y."/>
            <person name="Currie J."/>
            <person name="Lomeli R."/>
            <person name="Angelova A."/>
            <person name="Collura K."/>
            <person name="Wissotski M."/>
            <person name="Campos D."/>
            <person name="Kudrna D."/>
            <person name="Golser W."/>
            <person name="Ashely E."/>
            <person name="Descour A."/>
            <person name="Fernandes J."/>
            <person name="Soderlund C."/>
            <person name="Walbot V."/>
        </authorList>
    </citation>
    <scope>NUCLEOTIDE SEQUENCE</scope>
    <source>
        <strain evidence="2">B73</strain>
    </source>
</reference>
<evidence type="ECO:0000256" key="1">
    <source>
        <dbReference type="SAM" id="MobiDB-lite"/>
    </source>
</evidence>
<proteinExistence type="evidence at transcript level"/>
<reference evidence="2" key="1">
    <citation type="journal article" date="2009" name="PLoS Genet.">
        <title>Sequencing, mapping, and analysis of 27,455 maize full-length cDNAs.</title>
        <authorList>
            <person name="Soderlund C."/>
            <person name="Descour A."/>
            <person name="Kudrna D."/>
            <person name="Bomhoff M."/>
            <person name="Boyd L."/>
            <person name="Currie J."/>
            <person name="Angelova A."/>
            <person name="Collura K."/>
            <person name="Wissotski M."/>
            <person name="Ashley E."/>
            <person name="Morrow D."/>
            <person name="Fernandes J."/>
            <person name="Walbot V."/>
            <person name="Yu Y."/>
        </authorList>
    </citation>
    <scope>NUCLEOTIDE SEQUENCE</scope>
    <source>
        <strain evidence="2">B73</strain>
    </source>
</reference>
<feature type="region of interest" description="Disordered" evidence="1">
    <location>
        <begin position="1"/>
        <end position="85"/>
    </location>
</feature>
<dbReference type="AlphaFoldDB" id="C4IZ71"/>
<accession>C4IZ71</accession>
<organism evidence="2">
    <name type="scientific">Zea mays</name>
    <name type="common">Maize</name>
    <dbReference type="NCBI Taxonomy" id="4577"/>
    <lineage>
        <taxon>Eukaryota</taxon>
        <taxon>Viridiplantae</taxon>
        <taxon>Streptophyta</taxon>
        <taxon>Embryophyta</taxon>
        <taxon>Tracheophyta</taxon>
        <taxon>Spermatophyta</taxon>
        <taxon>Magnoliopsida</taxon>
        <taxon>Liliopsida</taxon>
        <taxon>Poales</taxon>
        <taxon>Poaceae</taxon>
        <taxon>PACMAD clade</taxon>
        <taxon>Panicoideae</taxon>
        <taxon>Andropogonodae</taxon>
        <taxon>Andropogoneae</taxon>
        <taxon>Tripsacinae</taxon>
        <taxon>Zea</taxon>
    </lineage>
</organism>
<sequence>MEISRAITNFMMTPEIQYKKPNEINGRKKQNEQQRPSNRERGRQRERELTSQTMEQSWLMPFSPRREQTAANVSEPSPHRVPDVRSTAGTAVLRSPAPFPFRSLSLSLSLPTESDRARPCSSDEICRILWDRC</sequence>
<evidence type="ECO:0000313" key="2">
    <source>
        <dbReference type="EMBL" id="ACR34221.1"/>
    </source>
</evidence>